<keyword evidence="3" id="KW-0413">Isomerase</keyword>
<dbReference type="InterPro" id="IPR027417">
    <property type="entry name" value="P-loop_NTPase"/>
</dbReference>
<dbReference type="GO" id="GO:0005524">
    <property type="term" value="F:ATP binding"/>
    <property type="evidence" value="ECO:0007669"/>
    <property type="project" value="UniProtKB-UniRule"/>
</dbReference>
<dbReference type="CDD" id="cd18809">
    <property type="entry name" value="SF1_C_RecD"/>
    <property type="match status" value="1"/>
</dbReference>
<feature type="binding site" evidence="3">
    <location>
        <begin position="367"/>
        <end position="371"/>
    </location>
    <ligand>
        <name>ATP</name>
        <dbReference type="ChEBI" id="CHEBI:30616"/>
    </ligand>
</feature>
<organism evidence="5 6">
    <name type="scientific">Ligilactobacillus ceti DSM 22408</name>
    <dbReference type="NCBI Taxonomy" id="1122146"/>
    <lineage>
        <taxon>Bacteria</taxon>
        <taxon>Bacillati</taxon>
        <taxon>Bacillota</taxon>
        <taxon>Bacilli</taxon>
        <taxon>Lactobacillales</taxon>
        <taxon>Lactobacillaceae</taxon>
        <taxon>Ligilactobacillus</taxon>
    </lineage>
</organism>
<dbReference type="SUPFAM" id="SSF52540">
    <property type="entry name" value="P-loop containing nucleoside triphosphate hydrolases"/>
    <property type="match status" value="2"/>
</dbReference>
<dbReference type="NCBIfam" id="TIGR01448">
    <property type="entry name" value="recD_rel"/>
    <property type="match status" value="1"/>
</dbReference>
<keyword evidence="3" id="KW-0378">Hydrolase</keyword>
<dbReference type="Gene3D" id="2.30.30.940">
    <property type="match status" value="1"/>
</dbReference>
<dbReference type="PANTHER" id="PTHR43788:SF6">
    <property type="entry name" value="DNA HELICASE B"/>
    <property type="match status" value="1"/>
</dbReference>
<dbReference type="PANTHER" id="PTHR43788">
    <property type="entry name" value="DNA2/NAM7 HELICASE FAMILY MEMBER"/>
    <property type="match status" value="1"/>
</dbReference>
<name>A0A0R2KQV7_9LACO</name>
<dbReference type="CDD" id="cd17933">
    <property type="entry name" value="DEXSc_RecD-like"/>
    <property type="match status" value="1"/>
</dbReference>
<dbReference type="SMART" id="SM00382">
    <property type="entry name" value="AAA"/>
    <property type="match status" value="1"/>
</dbReference>
<dbReference type="OrthoDB" id="9803432at2"/>
<protein>
    <recommendedName>
        <fullName evidence="3">ATP-dependent RecD2 DNA helicase</fullName>
        <ecNumber evidence="3">5.6.2.3</ecNumber>
    </recommendedName>
    <alternativeName>
        <fullName evidence="3">DNA 5'-3' helicase subunit RecD2</fullName>
    </alternativeName>
</protein>
<dbReference type="STRING" id="1122146.IV53_GL000908"/>
<dbReference type="GO" id="GO:0006310">
    <property type="term" value="P:DNA recombination"/>
    <property type="evidence" value="ECO:0007669"/>
    <property type="project" value="InterPro"/>
</dbReference>
<dbReference type="Proteomes" id="UP000051500">
    <property type="component" value="Unassembled WGS sequence"/>
</dbReference>
<comment type="function">
    <text evidence="3">DNA-dependent ATPase and ATP-dependent 5'-3' DNA helicase. Has no activity on blunt DNA or DNA with 3'-overhangs, requires at least 10 bases of 5'-ssDNA for helicase activity.</text>
</comment>
<dbReference type="InterPro" id="IPR055446">
    <property type="entry name" value="RecD2_N_OB"/>
</dbReference>
<dbReference type="HAMAP" id="MF_01488">
    <property type="entry name" value="RecD2"/>
    <property type="match status" value="1"/>
</dbReference>
<comment type="caution">
    <text evidence="5">The sequence shown here is derived from an EMBL/GenBank/DDBJ whole genome shotgun (WGS) entry which is preliminary data.</text>
</comment>
<dbReference type="Pfam" id="PF18335">
    <property type="entry name" value="SH3_13"/>
    <property type="match status" value="1"/>
</dbReference>
<keyword evidence="6" id="KW-1185">Reference proteome</keyword>
<dbReference type="InterPro" id="IPR050534">
    <property type="entry name" value="Coronavir_polyprotein_1ab"/>
</dbReference>
<dbReference type="GO" id="GO:0043139">
    <property type="term" value="F:5'-3' DNA helicase activity"/>
    <property type="evidence" value="ECO:0007669"/>
    <property type="project" value="UniProtKB-UniRule"/>
</dbReference>
<evidence type="ECO:0000256" key="3">
    <source>
        <dbReference type="HAMAP-Rule" id="MF_01488"/>
    </source>
</evidence>
<feature type="domain" description="AAA+ ATPase" evidence="4">
    <location>
        <begin position="356"/>
        <end position="508"/>
    </location>
</feature>
<evidence type="ECO:0000259" key="4">
    <source>
        <dbReference type="SMART" id="SM00382"/>
    </source>
</evidence>
<dbReference type="Pfam" id="PF14490">
    <property type="entry name" value="HHH_RecD2"/>
    <property type="match status" value="1"/>
</dbReference>
<dbReference type="Pfam" id="PF23139">
    <property type="entry name" value="OB_YrrC"/>
    <property type="match status" value="1"/>
</dbReference>
<keyword evidence="3" id="KW-0238">DNA-binding</keyword>
<comment type="catalytic activity">
    <reaction evidence="3">
        <text>ATP + H2O = ADP + phosphate + H(+)</text>
        <dbReference type="Rhea" id="RHEA:13065"/>
        <dbReference type="ChEBI" id="CHEBI:15377"/>
        <dbReference type="ChEBI" id="CHEBI:15378"/>
        <dbReference type="ChEBI" id="CHEBI:30616"/>
        <dbReference type="ChEBI" id="CHEBI:43474"/>
        <dbReference type="ChEBI" id="CHEBI:456216"/>
        <dbReference type="EC" id="5.6.2.3"/>
    </reaction>
</comment>
<dbReference type="GO" id="GO:0016887">
    <property type="term" value="F:ATP hydrolysis activity"/>
    <property type="evidence" value="ECO:0007669"/>
    <property type="project" value="RHEA"/>
</dbReference>
<dbReference type="eggNOG" id="COG0507">
    <property type="taxonomic scope" value="Bacteria"/>
</dbReference>
<dbReference type="GO" id="GO:0009338">
    <property type="term" value="C:exodeoxyribonuclease V complex"/>
    <property type="evidence" value="ECO:0007669"/>
    <property type="project" value="TreeGrafter"/>
</dbReference>
<sequence>MVSENVDLFAENKQLTLVGEVKNIFFAATDSFYKVIQVKIHECDFNWKDEYIIVVGDLGDIQIESMYRFKGELVTHPKYNQQFKVFNYTRELPSTATGLVTYLSSDNFPGIGKKSAEKIVDRLGPDAISLILKNEYSAKELGLSKKQYTTLLQVLNDDQSNEQIIISLNNLGLTSKMAAKIYAEYEEKTLDIIHEDPYRLALEIKGFGFVRADQLAQSLGFAFDSKMRLRAGIMQVMLELTNETGNTYQDLKEVLEQSLVLLENGSTEAIDPNAVADQMIQLVQDELLFAEEKKVYLRKYYYREIAIARDLRKLFDQGPHNQFDEKELEAEINSLQDYFSVTYGEDQIEAIKMALTSSVSLITGGPGTGKTTIINGIVNAYANLKKIPIDPQKYDDEEYPILLAAPTGRAAKRMSETTGLPASTLHRLLKLNGYDNQAFDDGEFISGKLLIVDEASMIDTDLMYLLIKNLPAEIQVVFVGDRNQLPSVGPGQVFSDLLMSKVLPQKELNQIYRQSEDSTIVKLAHDIKNGVIASDLQNKYADRSFIPCHAEQIPTLMTKIIKIALQKEAPIDDIQVLAPMYRGLAGINYLNETVQKLVNPYQAKKHVEINNQNFSIGDRVLNLVNTPEKGIFNGDIGKVVGLEMSAKDPDTVVNIIVQFDELEVEFTLKEMRNLTLAYCMTIHKAQGSEFPIVILPMVSQYSRMFARNLLYTAITRAKEKLILLGEPAAYQKCVETLSLNRQTSLQERIEVFFEDLIKGESSKNSVAESQSNKTDEKQVALISDQQDKRLTVELIQQGKIDPLIGMDNLKPFDFMKKEDEDKINDLFT</sequence>
<dbReference type="GO" id="GO:0017116">
    <property type="term" value="F:single-stranded DNA helicase activity"/>
    <property type="evidence" value="ECO:0007669"/>
    <property type="project" value="TreeGrafter"/>
</dbReference>
<proteinExistence type="inferred from homology"/>
<dbReference type="InterPro" id="IPR006345">
    <property type="entry name" value="RecD2"/>
</dbReference>
<accession>A0A0R2KQV7</accession>
<dbReference type="GO" id="GO:0003677">
    <property type="term" value="F:DNA binding"/>
    <property type="evidence" value="ECO:0007669"/>
    <property type="project" value="UniProtKB-UniRule"/>
</dbReference>
<dbReference type="PATRIC" id="fig|1122146.4.peg.942"/>
<keyword evidence="1 3" id="KW-0547">Nucleotide-binding</keyword>
<evidence type="ECO:0000313" key="5">
    <source>
        <dbReference type="EMBL" id="KRN88938.1"/>
    </source>
</evidence>
<keyword evidence="3 5" id="KW-0347">Helicase</keyword>
<dbReference type="Gene3D" id="3.40.50.300">
    <property type="entry name" value="P-loop containing nucleotide triphosphate hydrolases"/>
    <property type="match status" value="2"/>
</dbReference>
<gene>
    <name evidence="3" type="primary">recD2</name>
    <name evidence="5" type="ORF">IV53_GL000908</name>
</gene>
<dbReference type="Gene3D" id="1.10.10.2220">
    <property type="match status" value="1"/>
</dbReference>
<comment type="similarity">
    <text evidence="3">Belongs to the RecD family. RecD2 subfamily.</text>
</comment>
<keyword evidence="2 3" id="KW-0067">ATP-binding</keyword>
<dbReference type="InterPro" id="IPR029493">
    <property type="entry name" value="RecD2-like_HHH"/>
</dbReference>
<evidence type="ECO:0000313" key="6">
    <source>
        <dbReference type="Proteomes" id="UP000051500"/>
    </source>
</evidence>
<dbReference type="Pfam" id="PF13538">
    <property type="entry name" value="UvrD_C_2"/>
    <property type="match status" value="1"/>
</dbReference>
<dbReference type="InterPro" id="IPR003593">
    <property type="entry name" value="AAA+_ATPase"/>
</dbReference>
<dbReference type="AlphaFoldDB" id="A0A0R2KQV7"/>
<dbReference type="RefSeq" id="WP_027107340.1">
    <property type="nucleotide sequence ID" value="NZ_JQBZ01000025.1"/>
</dbReference>
<dbReference type="Pfam" id="PF13604">
    <property type="entry name" value="AAA_30"/>
    <property type="match status" value="1"/>
</dbReference>
<evidence type="ECO:0000256" key="2">
    <source>
        <dbReference type="ARBA" id="ARBA00022840"/>
    </source>
</evidence>
<evidence type="ECO:0000256" key="1">
    <source>
        <dbReference type="ARBA" id="ARBA00022741"/>
    </source>
</evidence>
<dbReference type="EC" id="5.6.2.3" evidence="3"/>
<reference evidence="5 6" key="1">
    <citation type="journal article" date="2015" name="Genome Announc.">
        <title>Expanding the biotechnology potential of lactobacilli through comparative genomics of 213 strains and associated genera.</title>
        <authorList>
            <person name="Sun Z."/>
            <person name="Harris H.M."/>
            <person name="McCann A."/>
            <person name="Guo C."/>
            <person name="Argimon S."/>
            <person name="Zhang W."/>
            <person name="Yang X."/>
            <person name="Jeffery I.B."/>
            <person name="Cooney J.C."/>
            <person name="Kagawa T.F."/>
            <person name="Liu W."/>
            <person name="Song Y."/>
            <person name="Salvetti E."/>
            <person name="Wrobel A."/>
            <person name="Rasinkangas P."/>
            <person name="Parkhill J."/>
            <person name="Rea M.C."/>
            <person name="O'Sullivan O."/>
            <person name="Ritari J."/>
            <person name="Douillard F.P."/>
            <person name="Paul Ross R."/>
            <person name="Yang R."/>
            <person name="Briner A.E."/>
            <person name="Felis G.E."/>
            <person name="de Vos W.M."/>
            <person name="Barrangou R."/>
            <person name="Klaenhammer T.R."/>
            <person name="Caufield P.W."/>
            <person name="Cui Y."/>
            <person name="Zhang H."/>
            <person name="O'Toole P.W."/>
        </authorList>
    </citation>
    <scope>NUCLEOTIDE SEQUENCE [LARGE SCALE GENOMIC DNA]</scope>
    <source>
        <strain evidence="5 6">DSM 22408</strain>
    </source>
</reference>
<dbReference type="EMBL" id="JQBZ01000025">
    <property type="protein sequence ID" value="KRN88938.1"/>
    <property type="molecule type" value="Genomic_DNA"/>
</dbReference>
<dbReference type="InterPro" id="IPR027785">
    <property type="entry name" value="UvrD-like_helicase_C"/>
</dbReference>
<dbReference type="InterPro" id="IPR041451">
    <property type="entry name" value="RecD2_SH13"/>
</dbReference>